<proteinExistence type="predicted"/>
<dbReference type="Proteomes" id="UP001141806">
    <property type="component" value="Unassembled WGS sequence"/>
</dbReference>
<dbReference type="EMBL" id="JAMYWD010000007">
    <property type="protein sequence ID" value="KAJ4964879.1"/>
    <property type="molecule type" value="Genomic_DNA"/>
</dbReference>
<gene>
    <name evidence="1" type="ORF">NE237_016728</name>
</gene>
<comment type="caution">
    <text evidence="1">The sequence shown here is derived from an EMBL/GenBank/DDBJ whole genome shotgun (WGS) entry which is preliminary data.</text>
</comment>
<evidence type="ECO:0000313" key="2">
    <source>
        <dbReference type="Proteomes" id="UP001141806"/>
    </source>
</evidence>
<organism evidence="1 2">
    <name type="scientific">Protea cynaroides</name>
    <dbReference type="NCBI Taxonomy" id="273540"/>
    <lineage>
        <taxon>Eukaryota</taxon>
        <taxon>Viridiplantae</taxon>
        <taxon>Streptophyta</taxon>
        <taxon>Embryophyta</taxon>
        <taxon>Tracheophyta</taxon>
        <taxon>Spermatophyta</taxon>
        <taxon>Magnoliopsida</taxon>
        <taxon>Proteales</taxon>
        <taxon>Proteaceae</taxon>
        <taxon>Protea</taxon>
    </lineage>
</organism>
<protein>
    <submittedName>
        <fullName evidence="1">Uncharacterized protein</fullName>
    </submittedName>
</protein>
<evidence type="ECO:0000313" key="1">
    <source>
        <dbReference type="EMBL" id="KAJ4964879.1"/>
    </source>
</evidence>
<sequence>MGTKSPPLIVHPIFKFFYKHGLWLSSHRIGEGDLYCIDFSFCFLLCKFEDETPTNSAEFRWHQRLSLPAASIPSAQLLSICFQFKINGVVMVVFLVFLTLVS</sequence>
<name>A0A9Q0K5S1_9MAGN</name>
<keyword evidence="2" id="KW-1185">Reference proteome</keyword>
<reference evidence="1" key="1">
    <citation type="journal article" date="2023" name="Plant J.">
        <title>The genome of the king protea, Protea cynaroides.</title>
        <authorList>
            <person name="Chang J."/>
            <person name="Duong T.A."/>
            <person name="Schoeman C."/>
            <person name="Ma X."/>
            <person name="Roodt D."/>
            <person name="Barker N."/>
            <person name="Li Z."/>
            <person name="Van de Peer Y."/>
            <person name="Mizrachi E."/>
        </authorList>
    </citation>
    <scope>NUCLEOTIDE SEQUENCE</scope>
    <source>
        <tissue evidence="1">Young leaves</tissue>
    </source>
</reference>
<dbReference type="AlphaFoldDB" id="A0A9Q0K5S1"/>
<accession>A0A9Q0K5S1</accession>